<dbReference type="SMART" id="SM00230">
    <property type="entry name" value="CysPc"/>
    <property type="match status" value="1"/>
</dbReference>
<dbReference type="InterPro" id="IPR057249">
    <property type="entry name" value="Globin_CP_ADGB"/>
</dbReference>
<dbReference type="Proteomes" id="UP000632886">
    <property type="component" value="Unassembled WGS sequence"/>
</dbReference>
<evidence type="ECO:0000256" key="6">
    <source>
        <dbReference type="SAM" id="MobiDB-lite"/>
    </source>
</evidence>
<keyword evidence="1" id="KW-0349">Heme</keyword>
<dbReference type="InterPro" id="IPR054095">
    <property type="entry name" value="Androglobin_V"/>
</dbReference>
<dbReference type="PROSITE" id="PS52042">
    <property type="entry name" value="GLOBIN_CP_ADGB"/>
    <property type="match status" value="1"/>
</dbReference>
<keyword evidence="10" id="KW-1185">Reference proteome</keyword>
<keyword evidence="5" id="KW-0175">Coiled coil</keyword>
<dbReference type="Pfam" id="PF22070">
    <property type="entry name" value="Androglobin_V"/>
    <property type="match status" value="1"/>
</dbReference>
<dbReference type="GO" id="GO:0006508">
    <property type="term" value="P:proteolysis"/>
    <property type="evidence" value="ECO:0007669"/>
    <property type="project" value="InterPro"/>
</dbReference>
<sequence>KFPIWPEWNEADINAEKWDLGKTGKDKHGKNSISNGFEDPEGKIELPASFKVHSWKRPCEFITNEVPVVVSNENSFDLFSANEHILRSELMRWIISEIHALWRIHNENALAKETSTLFWKPWEHIYALCKAIKGHMPLYNSHGKYVVKLYWMGCWRKITVDDTMPFNEEDNLLLPSTTCQTELWPMLLSKAIIKLANTSMFKTAKREMEEFTVLRTLTGWIPEVIPLQPGYLDKIWDFLKEVVPEFKLPSKETPEPDTPESTTKPTGIEVSELISEVPSVKKQSDKPGKEENADKTGKEQKESGKKKTREKEKGKSAAQASQIAEAECSQALTEKSSVPTKPEMVVYANYIPLHLFEENIFSLRHMADSSEKLRQYGLAHIHSHPLLITRIRSCPLVEPPQPQPIPRWKLIRQREKIVVTSEPQEPLAGKSEESIEIASLFFNYKLNHITIPTETRFRQCTIRKGLQSPSRLPSVIERNENINDSNVDGNQSGGCSNGEDHSQISCAYCHCIVSLCFLTSAEELQEDISFRGKRMSVTADTYMNRQKGNISKEEIESETTSTPREIWISFKDFCVCFQNLHVFHKPHTYAYNYQKTDIKFTNDEVLYYLHVDSLEPIEILVSFSALVHWHDTGGPKPGYSSISKGVLTVEYFSWKRLTPGKRLLKMSTSATKATVLNLPVGRHILVFKVSSSIGHDIHLCSMVPCVFGEEDTVLPDLEKESCRFIEQATTILKAIGNVINNFDSELELSKALKELELTLCPPGLHGAEMVEEQFKVFISAFWYLIEYVLGKKVPCDYKFAFRSFTLHFKDTEVSENDIVSSESFENSLSSWENQTPTSEEEAAALKLQAIWRGTYVRKVLKSRKAGTTENTDVKETLQKLWAEIELNFEQCAVILLREIFLVPEDMFLVPKVYSTIPSSMLHVVDNDTLEEMPHVFSKVAPRVYPKNKKGYTFMAEAHTDDVPVSAGRWRLRLISSHSPLPILARNEVYNSYSTKEIKEYYIPNEKSILFRYFVNVAAPHVATVQVQTSKSNVFIKLQVLDNEEEILSVTGKGHALIPAFNFLSNGNLFTHSSKQLNIQSYTKKESEIGGPKKKANIYSTMDIKSSKSRISLECPTILEEEPSLSENFPNRDVSPQQPHKYLIQALVLYDSWTLTDSQSAFVRELKELEKNEMKVHGVKQVERSFSLTLNHSEGRKSVSFAKLTRKSKDKISEKTEKEKPEKERGPFISFAAQPEFQVRTKPKTVFVLCAIIVVSIKMFSGLLINEIKAMKHAWESAEPGRAIKAFQERVRFINKHTVRDSEEPIAETETADLTPSSGERGKHTLTTGKKATDIESSLKTQQKKWEPIDLSPYMRKTMPEPVLRNESLIQQQEIRKAEKINRFRELREVALEQREKEQNARALLKQHTIEMYEKLQENLNEARDSIHSIREAYRDKMLEEERRKQEELAALEAALQAEQDKLNAQKKKQGKGTGKKK</sequence>
<evidence type="ECO:0000256" key="4">
    <source>
        <dbReference type="PROSITE-ProRule" id="PRU00239"/>
    </source>
</evidence>
<dbReference type="PANTHER" id="PTHR46298">
    <property type="entry name" value="ANDROGLOBIN"/>
    <property type="match status" value="1"/>
</dbReference>
<organism evidence="9 10">
    <name type="scientific">Centropus bengalensis</name>
    <name type="common">lesser coucal</name>
    <dbReference type="NCBI Taxonomy" id="1463675"/>
    <lineage>
        <taxon>Eukaryota</taxon>
        <taxon>Metazoa</taxon>
        <taxon>Chordata</taxon>
        <taxon>Craniata</taxon>
        <taxon>Vertebrata</taxon>
        <taxon>Euteleostomi</taxon>
        <taxon>Archelosauria</taxon>
        <taxon>Archosauria</taxon>
        <taxon>Dinosauria</taxon>
        <taxon>Saurischia</taxon>
        <taxon>Theropoda</taxon>
        <taxon>Coelurosauria</taxon>
        <taxon>Aves</taxon>
        <taxon>Neognathae</taxon>
        <taxon>Neoaves</taxon>
        <taxon>Otidimorphae</taxon>
        <taxon>Cuculiformes</taxon>
        <taxon>Centropidae</taxon>
        <taxon>Centropus</taxon>
    </lineage>
</organism>
<dbReference type="InterPro" id="IPR054093">
    <property type="entry name" value="Androglobin_II"/>
</dbReference>
<keyword evidence="2" id="KW-0479">Metal-binding</keyword>
<name>A0A852LEI0_9AVES</name>
<evidence type="ECO:0000313" key="10">
    <source>
        <dbReference type="Proteomes" id="UP000632886"/>
    </source>
</evidence>
<dbReference type="GO" id="GO:0020037">
    <property type="term" value="F:heme binding"/>
    <property type="evidence" value="ECO:0007669"/>
    <property type="project" value="InterPro"/>
</dbReference>
<reference evidence="9 10" key="1">
    <citation type="submission" date="2020-02" db="EMBL/GenBank/DDBJ databases">
        <title>Bird 10,000 Genomes (B10K) Project - Family phase.</title>
        <authorList>
            <person name="Zhang G."/>
        </authorList>
    </citation>
    <scope>NUCLEOTIDE SEQUENCE [LARGE SCALE GENOMIC DNA]</scope>
    <source>
        <strain evidence="9">B10K-DU-017-21</strain>
    </source>
</reference>
<dbReference type="Pfam" id="PF22069">
    <property type="entry name" value="Androglobin_IV"/>
    <property type="match status" value="1"/>
</dbReference>
<dbReference type="Pfam" id="PF00648">
    <property type="entry name" value="Peptidase_C2"/>
    <property type="match status" value="1"/>
</dbReference>
<dbReference type="InterPro" id="IPR038765">
    <property type="entry name" value="Papain-like_cys_pep_sf"/>
</dbReference>
<proteinExistence type="predicted"/>
<evidence type="ECO:0000313" key="9">
    <source>
        <dbReference type="EMBL" id="NXX89713.1"/>
    </source>
</evidence>
<dbReference type="InterPro" id="IPR053033">
    <property type="entry name" value="Androglobin-like"/>
</dbReference>
<dbReference type="InterPro" id="IPR012292">
    <property type="entry name" value="Globin/Proto"/>
</dbReference>
<evidence type="ECO:0000256" key="5">
    <source>
        <dbReference type="SAM" id="Coils"/>
    </source>
</evidence>
<feature type="non-terminal residue" evidence="9">
    <location>
        <position position="1477"/>
    </location>
</feature>
<feature type="non-terminal residue" evidence="9">
    <location>
        <position position="1"/>
    </location>
</feature>
<evidence type="ECO:0000256" key="3">
    <source>
        <dbReference type="ARBA" id="ARBA00023004"/>
    </source>
</evidence>
<feature type="domain" description="Globin" evidence="8">
    <location>
        <begin position="698"/>
        <end position="902"/>
    </location>
</feature>
<feature type="domain" description="Calpain catalytic" evidence="7">
    <location>
        <begin position="54"/>
        <end position="236"/>
    </location>
</feature>
<feature type="region of interest" description="Disordered" evidence="6">
    <location>
        <begin position="249"/>
        <end position="322"/>
    </location>
</feature>
<dbReference type="Pfam" id="PF22068">
    <property type="entry name" value="Androglobin_II"/>
    <property type="match status" value="1"/>
</dbReference>
<dbReference type="InterPro" id="IPR001300">
    <property type="entry name" value="Peptidase_C2_calpain_cat"/>
</dbReference>
<comment type="caution">
    <text evidence="9">The sequence shown here is derived from an EMBL/GenBank/DDBJ whole genome shotgun (WGS) entry which is preliminary data.</text>
</comment>
<evidence type="ECO:0000259" key="8">
    <source>
        <dbReference type="PROSITE" id="PS52042"/>
    </source>
</evidence>
<dbReference type="SUPFAM" id="SSF54001">
    <property type="entry name" value="Cysteine proteinases"/>
    <property type="match status" value="1"/>
</dbReference>
<comment type="caution">
    <text evidence="4">Lacks conserved residue(s) required for the propagation of feature annotation.</text>
</comment>
<dbReference type="GO" id="GO:0046872">
    <property type="term" value="F:metal ion binding"/>
    <property type="evidence" value="ECO:0007669"/>
    <property type="project" value="UniProtKB-KW"/>
</dbReference>
<dbReference type="Gene3D" id="1.10.490.10">
    <property type="entry name" value="Globins"/>
    <property type="match status" value="1"/>
</dbReference>
<dbReference type="EMBL" id="WBNK01000106">
    <property type="protein sequence ID" value="NXX89713.1"/>
    <property type="molecule type" value="Genomic_DNA"/>
</dbReference>
<gene>
    <name evidence="9" type="primary">Adgb</name>
    <name evidence="9" type="ORF">CENBEN_R10192</name>
</gene>
<dbReference type="PANTHER" id="PTHR46298:SF1">
    <property type="entry name" value="ANDROGLOBIN"/>
    <property type="match status" value="1"/>
</dbReference>
<dbReference type="GO" id="GO:0019825">
    <property type="term" value="F:oxygen binding"/>
    <property type="evidence" value="ECO:0007669"/>
    <property type="project" value="InterPro"/>
</dbReference>
<feature type="region of interest" description="Disordered" evidence="6">
    <location>
        <begin position="1301"/>
        <end position="1325"/>
    </location>
</feature>
<feature type="coiled-coil region" evidence="5">
    <location>
        <begin position="1369"/>
        <end position="1468"/>
    </location>
</feature>
<protein>
    <submittedName>
        <fullName evidence="9">ADGB protein</fullName>
    </submittedName>
</protein>
<evidence type="ECO:0000259" key="7">
    <source>
        <dbReference type="PROSITE" id="PS50203"/>
    </source>
</evidence>
<dbReference type="PROSITE" id="PS50096">
    <property type="entry name" value="IQ"/>
    <property type="match status" value="1"/>
</dbReference>
<evidence type="ECO:0000256" key="1">
    <source>
        <dbReference type="ARBA" id="ARBA00022617"/>
    </source>
</evidence>
<dbReference type="CDD" id="cd22307">
    <property type="entry name" value="Adgb_C_mid-like"/>
    <property type="match status" value="1"/>
</dbReference>
<accession>A0A852LEI0</accession>
<feature type="compositionally biased region" description="Basic and acidic residues" evidence="6">
    <location>
        <begin position="282"/>
        <end position="315"/>
    </location>
</feature>
<dbReference type="InterPro" id="IPR054094">
    <property type="entry name" value="Androglobin_IV"/>
</dbReference>
<dbReference type="PROSITE" id="PS50203">
    <property type="entry name" value="CALPAIN_CAT"/>
    <property type="match status" value="1"/>
</dbReference>
<dbReference type="GO" id="GO:0004198">
    <property type="term" value="F:calcium-dependent cysteine-type endopeptidase activity"/>
    <property type="evidence" value="ECO:0007669"/>
    <property type="project" value="InterPro"/>
</dbReference>
<keyword evidence="3" id="KW-0408">Iron</keyword>
<evidence type="ECO:0000256" key="2">
    <source>
        <dbReference type="ARBA" id="ARBA00022723"/>
    </source>
</evidence>